<gene>
    <name evidence="1" type="ORF">GC722_08840</name>
</gene>
<dbReference type="EMBL" id="WPCU01000005">
    <property type="protein sequence ID" value="MVA76127.1"/>
    <property type="molecule type" value="Genomic_DNA"/>
</dbReference>
<dbReference type="Gene3D" id="3.40.50.720">
    <property type="entry name" value="NAD(P)-binding Rossmann-like Domain"/>
    <property type="match status" value="1"/>
</dbReference>
<keyword evidence="2" id="KW-1185">Reference proteome</keyword>
<reference evidence="1 2" key="1">
    <citation type="submission" date="2019-12" db="EMBL/GenBank/DDBJ databases">
        <title>Auraticoccus cholistani sp. nov., an actinomycete isolated from soil of Cholistan desert.</title>
        <authorList>
            <person name="Cheema M.T."/>
        </authorList>
    </citation>
    <scope>NUCLEOTIDE SEQUENCE [LARGE SCALE GENOMIC DNA]</scope>
    <source>
        <strain evidence="1 2">F435</strain>
    </source>
</reference>
<dbReference type="AlphaFoldDB" id="A0A6A9UXQ8"/>
<accession>A0A6A9UXQ8</accession>
<comment type="caution">
    <text evidence="1">The sequence shown here is derived from an EMBL/GenBank/DDBJ whole genome shotgun (WGS) entry which is preliminary data.</text>
</comment>
<protein>
    <recommendedName>
        <fullName evidence="3">TOMM leader peptide-binding protein</fullName>
    </recommendedName>
</protein>
<evidence type="ECO:0000313" key="2">
    <source>
        <dbReference type="Proteomes" id="UP000435304"/>
    </source>
</evidence>
<sequence length="316" mass="34103">MRPPVDDPLPPHPRLRSGLVVVPRDGGEVQLGVGPDAVLLQGADDDLVQLVARLDGTRSLRRLREEHPRAAEAVAVLARHGMLEPVAVDSGPVLVVGAGRLGRAIALRLADAGVPLLLCDPEPPQPGLYPDPPRASAAASLRALLEAGRASGPWSGRRRPVVGELAHWSERSHPEPRLAVVALDRVEPDRGLTDHLLRRDVAHLLVRPLDGGARVGPLVLPGQSCCTRCTDLYRRRHDPGWPRVLAQLVRRRAVVPELVADWCASVALPSLLAARQEGTPDLLGRTLDLDVTGWTTRLRRWPAHPGCGCDLQALQP</sequence>
<dbReference type="RefSeq" id="WP_156609558.1">
    <property type="nucleotide sequence ID" value="NZ_WPCU01000005.1"/>
</dbReference>
<evidence type="ECO:0008006" key="3">
    <source>
        <dbReference type="Google" id="ProtNLM"/>
    </source>
</evidence>
<name>A0A6A9UXQ8_9ACTN</name>
<evidence type="ECO:0000313" key="1">
    <source>
        <dbReference type="EMBL" id="MVA76127.1"/>
    </source>
</evidence>
<dbReference type="Proteomes" id="UP000435304">
    <property type="component" value="Unassembled WGS sequence"/>
</dbReference>
<organism evidence="1 2">
    <name type="scientific">Auraticoccus cholistanensis</name>
    <dbReference type="NCBI Taxonomy" id="2656650"/>
    <lineage>
        <taxon>Bacteria</taxon>
        <taxon>Bacillati</taxon>
        <taxon>Actinomycetota</taxon>
        <taxon>Actinomycetes</taxon>
        <taxon>Propionibacteriales</taxon>
        <taxon>Propionibacteriaceae</taxon>
        <taxon>Auraticoccus</taxon>
    </lineage>
</organism>
<proteinExistence type="predicted"/>